<dbReference type="Pfam" id="PF23115">
    <property type="entry name" value="zf-C2H2_STOP2_3rd"/>
    <property type="match status" value="1"/>
</dbReference>
<dbReference type="PANTHER" id="PTHR45878">
    <property type="entry name" value="ZINC FINGER PROTEIN WIP2"/>
    <property type="match status" value="1"/>
</dbReference>
<evidence type="ECO:0000256" key="5">
    <source>
        <dbReference type="ARBA" id="ARBA00022833"/>
    </source>
</evidence>
<reference evidence="10 11" key="1">
    <citation type="journal article" date="2023" name="Hortic Res">
        <title>Pangenome of water caltrop reveals structural variations and asymmetric subgenome divergence after allopolyploidization.</title>
        <authorList>
            <person name="Zhang X."/>
            <person name="Chen Y."/>
            <person name="Wang L."/>
            <person name="Yuan Y."/>
            <person name="Fang M."/>
            <person name="Shi L."/>
            <person name="Lu R."/>
            <person name="Comes H.P."/>
            <person name="Ma Y."/>
            <person name="Chen Y."/>
            <person name="Huang G."/>
            <person name="Zhou Y."/>
            <person name="Zheng Z."/>
            <person name="Qiu Y."/>
        </authorList>
    </citation>
    <scope>NUCLEOTIDE SEQUENCE [LARGE SCALE GENOMIC DNA]</scope>
    <source>
        <tissue evidence="10">Roots</tissue>
    </source>
</reference>
<keyword evidence="8" id="KW-0539">Nucleus</keyword>
<evidence type="ECO:0000313" key="11">
    <source>
        <dbReference type="Proteomes" id="UP001345219"/>
    </source>
</evidence>
<protein>
    <recommendedName>
        <fullName evidence="9">STOP2/WIP2-like C2H2-type zinc finger domain-containing protein</fullName>
    </recommendedName>
</protein>
<dbReference type="PANTHER" id="PTHR45878:SF1">
    <property type="entry name" value="ZINC FINGER PROTEIN WIP2"/>
    <property type="match status" value="1"/>
</dbReference>
<evidence type="ECO:0000256" key="6">
    <source>
        <dbReference type="ARBA" id="ARBA00023015"/>
    </source>
</evidence>
<evidence type="ECO:0000256" key="7">
    <source>
        <dbReference type="ARBA" id="ARBA00023163"/>
    </source>
</evidence>
<keyword evidence="11" id="KW-1185">Reference proteome</keyword>
<dbReference type="GO" id="GO:0003700">
    <property type="term" value="F:DNA-binding transcription factor activity"/>
    <property type="evidence" value="ECO:0007669"/>
    <property type="project" value="InterPro"/>
</dbReference>
<keyword evidence="5" id="KW-0862">Zinc</keyword>
<dbReference type="InterPro" id="IPR059161">
    <property type="entry name" value="Znf-C2H2_STOP1/2_3rd"/>
</dbReference>
<evidence type="ECO:0000259" key="9">
    <source>
        <dbReference type="Pfam" id="PF23115"/>
    </source>
</evidence>
<keyword evidence="3" id="KW-0677">Repeat</keyword>
<evidence type="ECO:0000256" key="1">
    <source>
        <dbReference type="ARBA" id="ARBA00004123"/>
    </source>
</evidence>
<accession>A0AAN7LBD0</accession>
<evidence type="ECO:0000256" key="2">
    <source>
        <dbReference type="ARBA" id="ARBA00022723"/>
    </source>
</evidence>
<keyword evidence="6" id="KW-0805">Transcription regulation</keyword>
<dbReference type="EMBL" id="JAXIOK010000001">
    <property type="protein sequence ID" value="KAK4779738.1"/>
    <property type="molecule type" value="Genomic_DNA"/>
</dbReference>
<organism evidence="10 11">
    <name type="scientific">Trapa incisa</name>
    <dbReference type="NCBI Taxonomy" id="236973"/>
    <lineage>
        <taxon>Eukaryota</taxon>
        <taxon>Viridiplantae</taxon>
        <taxon>Streptophyta</taxon>
        <taxon>Embryophyta</taxon>
        <taxon>Tracheophyta</taxon>
        <taxon>Spermatophyta</taxon>
        <taxon>Magnoliopsida</taxon>
        <taxon>eudicotyledons</taxon>
        <taxon>Gunneridae</taxon>
        <taxon>Pentapetalae</taxon>
        <taxon>rosids</taxon>
        <taxon>malvids</taxon>
        <taxon>Myrtales</taxon>
        <taxon>Lythraceae</taxon>
        <taxon>Trapa</taxon>
    </lineage>
</organism>
<dbReference type="AlphaFoldDB" id="A0AAN7LBD0"/>
<dbReference type="GO" id="GO:0005634">
    <property type="term" value="C:nucleus"/>
    <property type="evidence" value="ECO:0007669"/>
    <property type="project" value="TreeGrafter"/>
</dbReference>
<feature type="domain" description="STOP2/WIP2-like C2H2-type zinc finger" evidence="9">
    <location>
        <begin position="62"/>
        <end position="95"/>
    </location>
</feature>
<name>A0AAN7LBD0_9MYRT</name>
<gene>
    <name evidence="10" type="ORF">SAY87_015844</name>
</gene>
<keyword evidence="7" id="KW-0804">Transcription</keyword>
<evidence type="ECO:0000256" key="4">
    <source>
        <dbReference type="ARBA" id="ARBA00022771"/>
    </source>
</evidence>
<dbReference type="InterPro" id="IPR043584">
    <property type="entry name" value="WIP1/2/3/4/5/6"/>
</dbReference>
<dbReference type="Proteomes" id="UP001345219">
    <property type="component" value="Chromosome 13"/>
</dbReference>
<evidence type="ECO:0000256" key="3">
    <source>
        <dbReference type="ARBA" id="ARBA00022737"/>
    </source>
</evidence>
<keyword evidence="2" id="KW-0479">Metal-binding</keyword>
<proteinExistence type="predicted"/>
<evidence type="ECO:0000313" key="10">
    <source>
        <dbReference type="EMBL" id="KAK4779738.1"/>
    </source>
</evidence>
<comment type="subcellular location">
    <subcellularLocation>
        <location evidence="1">Nucleus</location>
    </subcellularLocation>
</comment>
<sequence>MSNPPTSRWGQWRASVETVHTLLTKRGWLFHLYMHVWGHGSQYRRGQDGLVKPASSILRLPCYCCSEGCKNNIDHPRSRPLKDFRTLQIHYKRKHDAKPVSCCK</sequence>
<keyword evidence="4" id="KW-0863">Zinc-finger</keyword>
<evidence type="ECO:0000256" key="8">
    <source>
        <dbReference type="ARBA" id="ARBA00023242"/>
    </source>
</evidence>
<comment type="caution">
    <text evidence="10">The sequence shown here is derived from an EMBL/GenBank/DDBJ whole genome shotgun (WGS) entry which is preliminary data.</text>
</comment>